<evidence type="ECO:0000313" key="2">
    <source>
        <dbReference type="EMBL" id="WOD13751.1"/>
    </source>
</evidence>
<organism evidence="2 3">
    <name type="scientific">Paraburkholderia kirstenboschensis</name>
    <dbReference type="NCBI Taxonomy" id="1245436"/>
    <lineage>
        <taxon>Bacteria</taxon>
        <taxon>Pseudomonadati</taxon>
        <taxon>Pseudomonadota</taxon>
        <taxon>Betaproteobacteria</taxon>
        <taxon>Burkholderiales</taxon>
        <taxon>Burkholderiaceae</taxon>
        <taxon>Paraburkholderia</taxon>
    </lineage>
</organism>
<proteinExistence type="predicted"/>
<feature type="compositionally biased region" description="Basic and acidic residues" evidence="1">
    <location>
        <begin position="65"/>
        <end position="81"/>
    </location>
</feature>
<feature type="region of interest" description="Disordered" evidence="1">
    <location>
        <begin position="62"/>
        <end position="81"/>
    </location>
</feature>
<gene>
    <name evidence="2" type="ORF">RW095_07240</name>
</gene>
<sequence>MQPLISSAQIAISVWRREHERRVGRSANIPGGVAVKELIAAFAAEALAAAILRTLKIGSQNKTCGSRERMPEERAILRKAA</sequence>
<keyword evidence="3" id="KW-1185">Reference proteome</keyword>
<name>A0ABZ0E920_9BURK</name>
<dbReference type="RefSeq" id="WP_317015397.1">
    <property type="nucleotide sequence ID" value="NZ_CP136511.1"/>
</dbReference>
<reference evidence="2 3" key="1">
    <citation type="submission" date="2023-10" db="EMBL/GenBank/DDBJ databases">
        <title>Surface-active antibiotics is a multifunctional adaptation for post-fire microbes.</title>
        <authorList>
            <person name="Liu M.D."/>
            <person name="Du Y."/>
            <person name="Koupaei S.K."/>
            <person name="Kim N.R."/>
            <person name="Zhang W."/>
            <person name="Traxler M.F."/>
        </authorList>
    </citation>
    <scope>NUCLEOTIDE SEQUENCE [LARGE SCALE GENOMIC DNA]</scope>
    <source>
        <strain evidence="2 3">F3</strain>
    </source>
</reference>
<evidence type="ECO:0000256" key="1">
    <source>
        <dbReference type="SAM" id="MobiDB-lite"/>
    </source>
</evidence>
<evidence type="ECO:0000313" key="3">
    <source>
        <dbReference type="Proteomes" id="UP001302652"/>
    </source>
</evidence>
<accession>A0ABZ0E920</accession>
<dbReference type="EMBL" id="CP136511">
    <property type="protein sequence ID" value="WOD13751.1"/>
    <property type="molecule type" value="Genomic_DNA"/>
</dbReference>
<dbReference type="Proteomes" id="UP001302652">
    <property type="component" value="Chromosome 3"/>
</dbReference>
<protein>
    <submittedName>
        <fullName evidence="2">Uncharacterized protein</fullName>
    </submittedName>
</protein>